<dbReference type="EMBL" id="DVMX01000053">
    <property type="protein sequence ID" value="HIU41462.1"/>
    <property type="molecule type" value="Genomic_DNA"/>
</dbReference>
<evidence type="ECO:0000259" key="7">
    <source>
        <dbReference type="Pfam" id="PF03711"/>
    </source>
</evidence>
<dbReference type="InterPro" id="IPR015421">
    <property type="entry name" value="PyrdxlP-dep_Trfase_major"/>
</dbReference>
<dbReference type="Pfam" id="PF03711">
    <property type="entry name" value="OKR_DC_1_C"/>
    <property type="match status" value="1"/>
</dbReference>
<name>A0A9D1IQC2_9FIRM</name>
<comment type="cofactor">
    <cofactor evidence="1">
        <name>pyridoxal 5'-phosphate</name>
        <dbReference type="ChEBI" id="CHEBI:597326"/>
    </cofactor>
</comment>
<dbReference type="SUPFAM" id="SSF53383">
    <property type="entry name" value="PLP-dependent transferases"/>
    <property type="match status" value="1"/>
</dbReference>
<dbReference type="PANTHER" id="PTHR43277">
    <property type="entry name" value="ARGININE DECARBOXYLASE"/>
    <property type="match status" value="1"/>
</dbReference>
<dbReference type="InterPro" id="IPR052357">
    <property type="entry name" value="Orn_Lys_Arg_decarboxylase-I"/>
</dbReference>
<evidence type="ECO:0000256" key="5">
    <source>
        <dbReference type="ARBA" id="ARBA00023239"/>
    </source>
</evidence>
<evidence type="ECO:0000256" key="2">
    <source>
        <dbReference type="ARBA" id="ARBA00010671"/>
    </source>
</evidence>
<dbReference type="InterPro" id="IPR000310">
    <property type="entry name" value="Orn/Lys/Arg_deCO2ase_major_dom"/>
</dbReference>
<evidence type="ECO:0000256" key="3">
    <source>
        <dbReference type="ARBA" id="ARBA00022793"/>
    </source>
</evidence>
<evidence type="ECO:0000313" key="9">
    <source>
        <dbReference type="Proteomes" id="UP000824082"/>
    </source>
</evidence>
<comment type="similarity">
    <text evidence="2">Belongs to the Orn/Lys/Arg decarboxylase class-I family.</text>
</comment>
<dbReference type="Gene3D" id="3.40.640.10">
    <property type="entry name" value="Type I PLP-dependent aspartate aminotransferase-like (Major domain)"/>
    <property type="match status" value="1"/>
</dbReference>
<dbReference type="Gene3D" id="3.90.100.10">
    <property type="entry name" value="Orn/Lys/Arg decarboxylase, C-terminal domain"/>
    <property type="match status" value="1"/>
</dbReference>
<dbReference type="InterPro" id="IPR008286">
    <property type="entry name" value="Prn/Lys/Arg_de-COase_C"/>
</dbReference>
<dbReference type="Proteomes" id="UP000824082">
    <property type="component" value="Unassembled WGS sequence"/>
</dbReference>
<keyword evidence="8" id="KW-0808">Transferase</keyword>
<dbReference type="GO" id="GO:0008483">
    <property type="term" value="F:transaminase activity"/>
    <property type="evidence" value="ECO:0007669"/>
    <property type="project" value="UniProtKB-KW"/>
</dbReference>
<evidence type="ECO:0000259" key="6">
    <source>
        <dbReference type="Pfam" id="PF01276"/>
    </source>
</evidence>
<feature type="domain" description="Orn/Lys/Arg decarboxylases family 1 pyridoxal-P attachment site" evidence="6">
    <location>
        <begin position="4"/>
        <end position="290"/>
    </location>
</feature>
<reference evidence="8" key="1">
    <citation type="submission" date="2020-10" db="EMBL/GenBank/DDBJ databases">
        <authorList>
            <person name="Gilroy R."/>
        </authorList>
    </citation>
    <scope>NUCLEOTIDE SEQUENCE</scope>
    <source>
        <strain evidence="8">4509</strain>
    </source>
</reference>
<dbReference type="Pfam" id="PF01276">
    <property type="entry name" value="OKR_DC_1"/>
    <property type="match status" value="1"/>
</dbReference>
<keyword evidence="4" id="KW-0663">Pyridoxal phosphate</keyword>
<dbReference type="GO" id="GO:0016831">
    <property type="term" value="F:carboxy-lyase activity"/>
    <property type="evidence" value="ECO:0007669"/>
    <property type="project" value="UniProtKB-KW"/>
</dbReference>
<evidence type="ECO:0000256" key="4">
    <source>
        <dbReference type="ARBA" id="ARBA00022898"/>
    </source>
</evidence>
<organism evidence="8 9">
    <name type="scientific">Candidatus Egerieicola faecale</name>
    <dbReference type="NCBI Taxonomy" id="2840774"/>
    <lineage>
        <taxon>Bacteria</taxon>
        <taxon>Bacillati</taxon>
        <taxon>Bacillota</taxon>
        <taxon>Clostridia</taxon>
        <taxon>Eubacteriales</taxon>
        <taxon>Oscillospiraceae</taxon>
        <taxon>Oscillospiraceae incertae sedis</taxon>
        <taxon>Candidatus Egerieicola</taxon>
    </lineage>
</organism>
<accession>A0A9D1IQC2</accession>
<dbReference type="PANTHER" id="PTHR43277:SF4">
    <property type="entry name" value="ARGININE DECARBOXYLASE"/>
    <property type="match status" value="1"/>
</dbReference>
<sequence>MESPLRQYLEKLHNSRRARFHMPGHKGRGTLSPFDAACPYDITEIAGADSLFEASGILAQGEEATARLYGSKATLWSAGGSTLCIQAMLALVCREGDLVLAVRNAHHAFAHAAILLGVWVRWMLPQNRDRGGLYGAVTPGEVEQMLKQYPQAKAVWVTTPDYLGGMADVKGLARVCHQRGVKLLVDNAHGAYLLYTHRHPMQLGADLCCDSPHKTLPVLTGGAWLHLSHQVPYTADQARQAMKLFGSTSPSYLILLSLEDCNGYLAGSGKEEFARLFQTVRAMRQRLEEQGVALLPMEGDYAKLTLDALAMGYTGKEITRYLDSQKMDWEYADDRFVVLMLSPSNTPQELAALEQALVSLPKREPTAQEQVPYSLPPRRMELRQAYFAPKEEVPIGQAVGRISAAAQSCCPPGVPVVMPGEEITPQVQKLLQKSGKISLDVVQ</sequence>
<evidence type="ECO:0000256" key="1">
    <source>
        <dbReference type="ARBA" id="ARBA00001933"/>
    </source>
</evidence>
<feature type="domain" description="Orn/Lys/Arg decarboxylase C-terminal" evidence="7">
    <location>
        <begin position="389"/>
        <end position="430"/>
    </location>
</feature>
<keyword evidence="5" id="KW-0456">Lyase</keyword>
<dbReference type="AlphaFoldDB" id="A0A9D1IQC2"/>
<gene>
    <name evidence="8" type="ORF">IAD19_02820</name>
</gene>
<protein>
    <submittedName>
        <fullName evidence="8">Aminotransferase class V-fold PLP-dependent enzyme</fullName>
    </submittedName>
</protein>
<proteinExistence type="inferred from homology"/>
<evidence type="ECO:0000313" key="8">
    <source>
        <dbReference type="EMBL" id="HIU41462.1"/>
    </source>
</evidence>
<dbReference type="InterPro" id="IPR015424">
    <property type="entry name" value="PyrdxlP-dep_Trfase"/>
</dbReference>
<keyword evidence="8" id="KW-0032">Aminotransferase</keyword>
<comment type="caution">
    <text evidence="8">The sequence shown here is derived from an EMBL/GenBank/DDBJ whole genome shotgun (WGS) entry which is preliminary data.</text>
</comment>
<keyword evidence="3" id="KW-0210">Decarboxylase</keyword>
<reference evidence="8" key="2">
    <citation type="journal article" date="2021" name="PeerJ">
        <title>Extensive microbial diversity within the chicken gut microbiome revealed by metagenomics and culture.</title>
        <authorList>
            <person name="Gilroy R."/>
            <person name="Ravi A."/>
            <person name="Getino M."/>
            <person name="Pursley I."/>
            <person name="Horton D.L."/>
            <person name="Alikhan N.F."/>
            <person name="Baker D."/>
            <person name="Gharbi K."/>
            <person name="Hall N."/>
            <person name="Watson M."/>
            <person name="Adriaenssens E.M."/>
            <person name="Foster-Nyarko E."/>
            <person name="Jarju S."/>
            <person name="Secka A."/>
            <person name="Antonio M."/>
            <person name="Oren A."/>
            <person name="Chaudhuri R.R."/>
            <person name="La Ragione R."/>
            <person name="Hildebrand F."/>
            <person name="Pallen M.J."/>
        </authorList>
    </citation>
    <scope>NUCLEOTIDE SEQUENCE</scope>
    <source>
        <strain evidence="8">4509</strain>
    </source>
</reference>